<proteinExistence type="predicted"/>
<comment type="caution">
    <text evidence="2">The sequence shown here is derived from an EMBL/GenBank/DDBJ whole genome shotgun (WGS) entry which is preliminary data.</text>
</comment>
<organism evidence="2 3">
    <name type="scientific">Nesterenkonia rhizosphaerae</name>
    <dbReference type="NCBI Taxonomy" id="1348272"/>
    <lineage>
        <taxon>Bacteria</taxon>
        <taxon>Bacillati</taxon>
        <taxon>Actinomycetota</taxon>
        <taxon>Actinomycetes</taxon>
        <taxon>Micrococcales</taxon>
        <taxon>Micrococcaceae</taxon>
        <taxon>Nesterenkonia</taxon>
    </lineage>
</organism>
<keyword evidence="3" id="KW-1185">Reference proteome</keyword>
<accession>A0ABP9G0G7</accession>
<evidence type="ECO:0000313" key="2">
    <source>
        <dbReference type="EMBL" id="GAA4924557.1"/>
    </source>
</evidence>
<feature type="chain" id="PRO_5047398651" evidence="1">
    <location>
        <begin position="31"/>
        <end position="218"/>
    </location>
</feature>
<dbReference type="EMBL" id="BAABLW010000007">
    <property type="protein sequence ID" value="GAA4924557.1"/>
    <property type="molecule type" value="Genomic_DNA"/>
</dbReference>
<gene>
    <name evidence="2" type="ORF">GCM10025790_22250</name>
</gene>
<dbReference type="Proteomes" id="UP001500368">
    <property type="component" value="Unassembled WGS sequence"/>
</dbReference>
<keyword evidence="1" id="KW-0732">Signal</keyword>
<reference evidence="3" key="1">
    <citation type="journal article" date="2019" name="Int. J. Syst. Evol. Microbiol.">
        <title>The Global Catalogue of Microorganisms (GCM) 10K type strain sequencing project: providing services to taxonomists for standard genome sequencing and annotation.</title>
        <authorList>
            <consortium name="The Broad Institute Genomics Platform"/>
            <consortium name="The Broad Institute Genome Sequencing Center for Infectious Disease"/>
            <person name="Wu L."/>
            <person name="Ma J."/>
        </authorList>
    </citation>
    <scope>NUCLEOTIDE SEQUENCE [LARGE SCALE GENOMIC DNA]</scope>
    <source>
        <strain evidence="3">JCM 19129</strain>
    </source>
</reference>
<evidence type="ECO:0000256" key="1">
    <source>
        <dbReference type="SAM" id="SignalP"/>
    </source>
</evidence>
<sequence>MSRKLRRKTYLGGAFCALALSFLVSGPAHAAEPAAPTPDSEPNRIIYVDGPSPKPDNSARVIQSDSNATVTVTEPEDLPVVPEPGETVRIIYTDAVTEITTDPVVDSVGARAGACTKSITANTPWKSSTQARASGSGTISRGCGYGSTLRVHLYGGGVHRGDTSFSVPNNGSTFSTGFGRTCSNSNSTSHYVLSTWSSGGSAMSGTRTLACGYGFWEW</sequence>
<protein>
    <submittedName>
        <fullName evidence="2">Uncharacterized protein</fullName>
    </submittedName>
</protein>
<feature type="signal peptide" evidence="1">
    <location>
        <begin position="1"/>
        <end position="30"/>
    </location>
</feature>
<name>A0ABP9G0G7_9MICC</name>
<evidence type="ECO:0000313" key="3">
    <source>
        <dbReference type="Proteomes" id="UP001500368"/>
    </source>
</evidence>